<name>A0ABU0IFH3_9HYPH</name>
<dbReference type="InterPro" id="IPR053967">
    <property type="entry name" value="LlgE_F_G-like_D1"/>
</dbReference>
<feature type="domain" description="Flagellar hook protein FlgE/F/G-like D1" evidence="10">
    <location>
        <begin position="69"/>
        <end position="149"/>
    </location>
</feature>
<evidence type="ECO:0000256" key="6">
    <source>
        <dbReference type="SAM" id="MobiDB-lite"/>
    </source>
</evidence>
<reference evidence="11 12" key="1">
    <citation type="submission" date="2023-07" db="EMBL/GenBank/DDBJ databases">
        <title>Genomic Encyclopedia of Type Strains, Phase IV (KMG-IV): sequencing the most valuable type-strain genomes for metagenomic binning, comparative biology and taxonomic classification.</title>
        <authorList>
            <person name="Goeker M."/>
        </authorList>
    </citation>
    <scope>NUCLEOTIDE SEQUENCE [LARGE SCALE GENOMIC DNA]</scope>
    <source>
        <strain evidence="11 12">DSM 100301</strain>
    </source>
</reference>
<dbReference type="InterPro" id="IPR020013">
    <property type="entry name" value="Flagellar_FlgE/F/G"/>
</dbReference>
<evidence type="ECO:0000259" key="10">
    <source>
        <dbReference type="Pfam" id="PF22692"/>
    </source>
</evidence>
<comment type="similarity">
    <text evidence="2 5">Belongs to the flagella basal body rod proteins family.</text>
</comment>
<comment type="caution">
    <text evidence="11">The sequence shown here is derived from an EMBL/GenBank/DDBJ whole genome shotgun (WGS) entry which is preliminary data.</text>
</comment>
<proteinExistence type="inferred from homology"/>
<evidence type="ECO:0000259" key="7">
    <source>
        <dbReference type="Pfam" id="PF00460"/>
    </source>
</evidence>
<keyword evidence="11" id="KW-0969">Cilium</keyword>
<keyword evidence="11" id="KW-0282">Flagellum</keyword>
<evidence type="ECO:0000259" key="8">
    <source>
        <dbReference type="Pfam" id="PF06429"/>
    </source>
</evidence>
<comment type="subcellular location">
    <subcellularLocation>
        <location evidence="1 5">Bacterial flagellum basal body</location>
    </subcellularLocation>
</comment>
<dbReference type="NCBIfam" id="TIGR03506">
    <property type="entry name" value="FlgEFG_subfam"/>
    <property type="match status" value="1"/>
</dbReference>
<evidence type="ECO:0000256" key="3">
    <source>
        <dbReference type="ARBA" id="ARBA00019015"/>
    </source>
</evidence>
<evidence type="ECO:0000313" key="12">
    <source>
        <dbReference type="Proteomes" id="UP001235269"/>
    </source>
</evidence>
<dbReference type="InterPro" id="IPR019776">
    <property type="entry name" value="Flagellar_basal_body_rod_CS"/>
</dbReference>
<dbReference type="InterPro" id="IPR010930">
    <property type="entry name" value="Flg_bb/hook_C_dom"/>
</dbReference>
<evidence type="ECO:0000256" key="4">
    <source>
        <dbReference type="ARBA" id="ARBA00023143"/>
    </source>
</evidence>
<sequence>MSGLKAQSAKLSSVSDNVSNSSTTGYKRSETEFSSMVTAGEGSGVSSTTTYTISEEGSYESTSSDTDLAINGDGFFVVQDESGNVFLTRAGDFTVDENGYLVNSAGYTLLGYSYENGEPASVINGFDGLEPVKVTDTSVSASASTSGELTGNLDSGATAVTGDTASANSATSEYTYKTSIIAYDNAGNSIQYDIYFTKTSDNEWEVSAYRTDEATDETSFPYSGGLLGSTTITFDSSTNELDSSSSTTLSFTDSSVDPTLSLDLDLSSLTQTGADSSIGGDVNGAAAASVSSVDIDSDGNIVATYSDGSTSNLYKIALATVPSPDNLTTVDGTAYQVNAASGTVVVGFANTGSFGSIETNTLESSNVDLADELTQMIVAQRSYTANSKVFQTASEMLDTLTELKR</sequence>
<dbReference type="Pfam" id="PF22692">
    <property type="entry name" value="LlgE_F_G_D1"/>
    <property type="match status" value="1"/>
</dbReference>
<evidence type="ECO:0000256" key="2">
    <source>
        <dbReference type="ARBA" id="ARBA00009677"/>
    </source>
</evidence>
<dbReference type="Pfam" id="PF00460">
    <property type="entry name" value="Flg_bb_rod"/>
    <property type="match status" value="1"/>
</dbReference>
<organism evidence="11 12">
    <name type="scientific">Rhizobium paknamense</name>
    <dbReference type="NCBI Taxonomy" id="1206817"/>
    <lineage>
        <taxon>Bacteria</taxon>
        <taxon>Pseudomonadati</taxon>
        <taxon>Pseudomonadota</taxon>
        <taxon>Alphaproteobacteria</taxon>
        <taxon>Hyphomicrobiales</taxon>
        <taxon>Rhizobiaceae</taxon>
        <taxon>Rhizobium/Agrobacterium group</taxon>
        <taxon>Rhizobium</taxon>
    </lineage>
</organism>
<dbReference type="PROSITE" id="PS00588">
    <property type="entry name" value="FLAGELLA_BB_ROD"/>
    <property type="match status" value="1"/>
</dbReference>
<evidence type="ECO:0000259" key="9">
    <source>
        <dbReference type="Pfam" id="PF07559"/>
    </source>
</evidence>
<dbReference type="Proteomes" id="UP001235269">
    <property type="component" value="Unassembled WGS sequence"/>
</dbReference>
<dbReference type="PANTHER" id="PTHR30435">
    <property type="entry name" value="FLAGELLAR PROTEIN"/>
    <property type="match status" value="1"/>
</dbReference>
<dbReference type="PANTHER" id="PTHR30435:SF1">
    <property type="entry name" value="FLAGELLAR HOOK PROTEIN FLGE"/>
    <property type="match status" value="1"/>
</dbReference>
<feature type="domain" description="Flagellar basal body rod protein N-terminal" evidence="7">
    <location>
        <begin position="1"/>
        <end position="27"/>
    </location>
</feature>
<evidence type="ECO:0000256" key="5">
    <source>
        <dbReference type="RuleBase" id="RU362116"/>
    </source>
</evidence>
<keyword evidence="11" id="KW-0966">Cell projection</keyword>
<dbReference type="Pfam" id="PF06429">
    <property type="entry name" value="Flg_bbr_C"/>
    <property type="match status" value="1"/>
</dbReference>
<keyword evidence="12" id="KW-1185">Reference proteome</keyword>
<feature type="compositionally biased region" description="Polar residues" evidence="6">
    <location>
        <begin position="44"/>
        <end position="65"/>
    </location>
</feature>
<accession>A0ABU0IFH3</accession>
<dbReference type="Gene3D" id="2.60.98.20">
    <property type="entry name" value="Flagellar hook protein FlgE"/>
    <property type="match status" value="1"/>
</dbReference>
<feature type="compositionally biased region" description="Low complexity" evidence="6">
    <location>
        <begin position="12"/>
        <end position="22"/>
    </location>
</feature>
<evidence type="ECO:0000313" key="11">
    <source>
        <dbReference type="EMBL" id="MDQ0457003.1"/>
    </source>
</evidence>
<dbReference type="SUPFAM" id="SSF117143">
    <property type="entry name" value="Flagellar hook protein flgE"/>
    <property type="match status" value="1"/>
</dbReference>
<protein>
    <recommendedName>
        <fullName evidence="3 5">Flagellar hook protein FlgE</fullName>
    </recommendedName>
</protein>
<keyword evidence="4 5" id="KW-0975">Bacterial flagellum</keyword>
<gene>
    <name evidence="11" type="ORF">QO005_003348</name>
</gene>
<dbReference type="InterPro" id="IPR011491">
    <property type="entry name" value="FlgE_D2"/>
</dbReference>
<dbReference type="InterPro" id="IPR037925">
    <property type="entry name" value="FlgE/F/G-like"/>
</dbReference>
<dbReference type="Pfam" id="PF07559">
    <property type="entry name" value="FlgE_D2"/>
    <property type="match status" value="1"/>
</dbReference>
<comment type="function">
    <text evidence="5">A flexible structure which links the flagellar filament to the drive apparatus in the basal body.</text>
</comment>
<feature type="domain" description="Flagellar hook protein FlgE D2" evidence="9">
    <location>
        <begin position="152"/>
        <end position="278"/>
    </location>
</feature>
<evidence type="ECO:0000256" key="1">
    <source>
        <dbReference type="ARBA" id="ARBA00004117"/>
    </source>
</evidence>
<dbReference type="InterPro" id="IPR037058">
    <property type="entry name" value="Falgellar_hook_FlgE_sf"/>
</dbReference>
<dbReference type="EMBL" id="JAUSWH010000011">
    <property type="protein sequence ID" value="MDQ0457003.1"/>
    <property type="molecule type" value="Genomic_DNA"/>
</dbReference>
<feature type="domain" description="Flagellar basal-body/hook protein C-terminal" evidence="8">
    <location>
        <begin position="361"/>
        <end position="403"/>
    </location>
</feature>
<feature type="region of interest" description="Disordered" evidence="6">
    <location>
        <begin position="1"/>
        <end position="65"/>
    </location>
</feature>
<dbReference type="InterPro" id="IPR001444">
    <property type="entry name" value="Flag_bb_rod_N"/>
</dbReference>